<reference evidence="10 11" key="1">
    <citation type="journal article" date="2009" name="PLoS Genet.">
        <title>Adaptations to submarine hydrothermal environments exemplified by the genome of Nautilia profundicola.</title>
        <authorList>
            <person name="Campbell B.J."/>
            <person name="Smith J.L."/>
            <person name="Hanson T.E."/>
            <person name="Klotz M.G."/>
            <person name="Stein L.Y."/>
            <person name="Lee C.K."/>
            <person name="Wu D."/>
            <person name="Robinson J.M."/>
            <person name="Khouri H.M."/>
            <person name="Eisen J.A."/>
            <person name="Cary S.C."/>
        </authorList>
    </citation>
    <scope>NUCLEOTIDE SEQUENCE [LARGE SCALE GENOMIC DNA]</scope>
    <source>
        <strain evidence="11">ATCC BAA-1463 / DSM 18972 / AmH</strain>
    </source>
</reference>
<keyword evidence="7" id="KW-0460">Magnesium</keyword>
<evidence type="ECO:0000256" key="5">
    <source>
        <dbReference type="ARBA" id="ARBA00022756"/>
    </source>
</evidence>
<evidence type="ECO:0000256" key="2">
    <source>
        <dbReference type="ARBA" id="ARBA00022598"/>
    </source>
</evidence>
<evidence type="ECO:0000256" key="7">
    <source>
        <dbReference type="ARBA" id="ARBA00022842"/>
    </source>
</evidence>
<dbReference type="KEGG" id="nam:NAMH_1553"/>
<evidence type="ECO:0000256" key="9">
    <source>
        <dbReference type="NCBIfam" id="TIGR00347"/>
    </source>
</evidence>
<dbReference type="CDD" id="cd03109">
    <property type="entry name" value="DTBS"/>
    <property type="match status" value="1"/>
</dbReference>
<dbReference type="PIRSF" id="PIRSF006755">
    <property type="entry name" value="DTB_synth"/>
    <property type="match status" value="1"/>
</dbReference>
<keyword evidence="3" id="KW-0479">Metal-binding</keyword>
<dbReference type="EMBL" id="CP001279">
    <property type="protein sequence ID" value="ACM92074.1"/>
    <property type="molecule type" value="Genomic_DNA"/>
</dbReference>
<keyword evidence="1" id="KW-0963">Cytoplasm</keyword>
<dbReference type="STRING" id="598659.NAMH_1553"/>
<dbReference type="GO" id="GO:0000287">
    <property type="term" value="F:magnesium ion binding"/>
    <property type="evidence" value="ECO:0007669"/>
    <property type="project" value="InterPro"/>
</dbReference>
<dbReference type="Pfam" id="PF13500">
    <property type="entry name" value="AAA_26"/>
    <property type="match status" value="1"/>
</dbReference>
<dbReference type="GO" id="GO:0004141">
    <property type="term" value="F:dethiobiotin synthase activity"/>
    <property type="evidence" value="ECO:0007669"/>
    <property type="project" value="UniProtKB-UniRule"/>
</dbReference>
<dbReference type="PANTHER" id="PTHR43210:SF2">
    <property type="entry name" value="ATP-DEPENDENT DETHIOBIOTIN SYNTHETASE BIOD 2"/>
    <property type="match status" value="1"/>
</dbReference>
<comment type="catalytic activity">
    <reaction evidence="8">
        <text>(7R,8S)-8-amino-7-(carboxyamino)nonanoate + ATP = (4R,5S)-dethiobiotin + ADP + phosphate + H(+)</text>
        <dbReference type="Rhea" id="RHEA:63684"/>
        <dbReference type="ChEBI" id="CHEBI:15378"/>
        <dbReference type="ChEBI" id="CHEBI:30616"/>
        <dbReference type="ChEBI" id="CHEBI:43474"/>
        <dbReference type="ChEBI" id="CHEBI:149470"/>
        <dbReference type="ChEBI" id="CHEBI:149473"/>
        <dbReference type="ChEBI" id="CHEBI:456216"/>
    </reaction>
</comment>
<dbReference type="PANTHER" id="PTHR43210">
    <property type="entry name" value="DETHIOBIOTIN SYNTHETASE"/>
    <property type="match status" value="1"/>
</dbReference>
<evidence type="ECO:0000256" key="1">
    <source>
        <dbReference type="ARBA" id="ARBA00022490"/>
    </source>
</evidence>
<dbReference type="UniPathway" id="UPA00078"/>
<organism evidence="10 11">
    <name type="scientific">Nautilia profundicola (strain ATCC BAA-1463 / DSM 18972 / AmH)</name>
    <dbReference type="NCBI Taxonomy" id="598659"/>
    <lineage>
        <taxon>Bacteria</taxon>
        <taxon>Pseudomonadati</taxon>
        <taxon>Campylobacterota</taxon>
        <taxon>Epsilonproteobacteria</taxon>
        <taxon>Nautiliales</taxon>
        <taxon>Nautiliaceae</taxon>
        <taxon>Nautilia</taxon>
    </lineage>
</organism>
<dbReference type="OrthoDB" id="9802097at2"/>
<evidence type="ECO:0000256" key="3">
    <source>
        <dbReference type="ARBA" id="ARBA00022723"/>
    </source>
</evidence>
<dbReference type="InterPro" id="IPR027417">
    <property type="entry name" value="P-loop_NTPase"/>
</dbReference>
<dbReference type="Proteomes" id="UP000000448">
    <property type="component" value="Chromosome"/>
</dbReference>
<dbReference type="Gene3D" id="3.40.50.300">
    <property type="entry name" value="P-loop containing nucleotide triphosphate hydrolases"/>
    <property type="match status" value="1"/>
</dbReference>
<name>B9L6F4_NAUPA</name>
<dbReference type="AlphaFoldDB" id="B9L6F4"/>
<evidence type="ECO:0000256" key="8">
    <source>
        <dbReference type="ARBA" id="ARBA00047386"/>
    </source>
</evidence>
<dbReference type="EC" id="6.3.3.3" evidence="9"/>
<dbReference type="GO" id="GO:0005829">
    <property type="term" value="C:cytosol"/>
    <property type="evidence" value="ECO:0007669"/>
    <property type="project" value="TreeGrafter"/>
</dbReference>
<dbReference type="InterPro" id="IPR004472">
    <property type="entry name" value="DTB_synth_BioD"/>
</dbReference>
<keyword evidence="11" id="KW-1185">Reference proteome</keyword>
<evidence type="ECO:0000313" key="10">
    <source>
        <dbReference type="EMBL" id="ACM92074.1"/>
    </source>
</evidence>
<accession>B9L6F4</accession>
<dbReference type="HOGENOM" id="CLU_072551_3_2_7"/>
<proteinExistence type="predicted"/>
<keyword evidence="5" id="KW-0093">Biotin biosynthesis</keyword>
<dbReference type="GO" id="GO:0005524">
    <property type="term" value="F:ATP binding"/>
    <property type="evidence" value="ECO:0007669"/>
    <property type="project" value="UniProtKB-KW"/>
</dbReference>
<dbReference type="eggNOG" id="COG0132">
    <property type="taxonomic scope" value="Bacteria"/>
</dbReference>
<protein>
    <recommendedName>
        <fullName evidence="9">Dethiobiotin synthase</fullName>
        <ecNumber evidence="9">6.3.3.3</ecNumber>
    </recommendedName>
</protein>
<dbReference type="SUPFAM" id="SSF52540">
    <property type="entry name" value="P-loop containing nucleoside triphosphate hydrolases"/>
    <property type="match status" value="1"/>
</dbReference>
<keyword evidence="2 10" id="KW-0436">Ligase</keyword>
<evidence type="ECO:0000256" key="6">
    <source>
        <dbReference type="ARBA" id="ARBA00022840"/>
    </source>
</evidence>
<gene>
    <name evidence="10" type="primary">bioD</name>
    <name evidence="10" type="ordered locus">NAMH_1553</name>
</gene>
<evidence type="ECO:0000256" key="4">
    <source>
        <dbReference type="ARBA" id="ARBA00022741"/>
    </source>
</evidence>
<dbReference type="RefSeq" id="WP_012663446.1">
    <property type="nucleotide sequence ID" value="NC_012115.1"/>
</dbReference>
<sequence>MNIFVSANNTDQGKTYSTLLLMEMFAKKGYKVGVIKPIETGVDKIPADGYKLYNKAKELNPFLQQLSIEDIVPVRHSLPAAPYVSGEVDFQKIKTSYEKIKPLCDVLLIEGAGGILVPVKDKFKMIDFLNIFNAKLFMVFSSKLGMINDFLLNKYYLDSNGIEFTWAINLFDEKHYFEVSHPFMQKYNPLFIQKDLDKITQKLLGE</sequence>
<dbReference type="GO" id="GO:0009102">
    <property type="term" value="P:biotin biosynthetic process"/>
    <property type="evidence" value="ECO:0007669"/>
    <property type="project" value="UniProtKB-UniRule"/>
</dbReference>
<keyword evidence="6" id="KW-0067">ATP-binding</keyword>
<evidence type="ECO:0000313" key="11">
    <source>
        <dbReference type="Proteomes" id="UP000000448"/>
    </source>
</evidence>
<keyword evidence="4" id="KW-0547">Nucleotide-binding</keyword>
<dbReference type="NCBIfam" id="TIGR00347">
    <property type="entry name" value="bioD"/>
    <property type="match status" value="1"/>
</dbReference>